<accession>A0A8S1E546</accession>
<feature type="signal peptide" evidence="1">
    <location>
        <begin position="1"/>
        <end position="21"/>
    </location>
</feature>
<evidence type="ECO:0008006" key="4">
    <source>
        <dbReference type="Google" id="ProtNLM"/>
    </source>
</evidence>
<evidence type="ECO:0000313" key="2">
    <source>
        <dbReference type="EMBL" id="CAB3398724.1"/>
    </source>
</evidence>
<keyword evidence="3" id="KW-1185">Reference proteome</keyword>
<organism evidence="2 3">
    <name type="scientific">Caenorhabditis bovis</name>
    <dbReference type="NCBI Taxonomy" id="2654633"/>
    <lineage>
        <taxon>Eukaryota</taxon>
        <taxon>Metazoa</taxon>
        <taxon>Ecdysozoa</taxon>
        <taxon>Nematoda</taxon>
        <taxon>Chromadorea</taxon>
        <taxon>Rhabditida</taxon>
        <taxon>Rhabditina</taxon>
        <taxon>Rhabditomorpha</taxon>
        <taxon>Rhabditoidea</taxon>
        <taxon>Rhabditidae</taxon>
        <taxon>Peloderinae</taxon>
        <taxon>Caenorhabditis</taxon>
    </lineage>
</organism>
<dbReference type="Proteomes" id="UP000494206">
    <property type="component" value="Unassembled WGS sequence"/>
</dbReference>
<gene>
    <name evidence="2" type="ORF">CBOVIS_LOCUS1966</name>
</gene>
<proteinExistence type="predicted"/>
<dbReference type="AlphaFoldDB" id="A0A8S1E546"/>
<protein>
    <recommendedName>
        <fullName evidence="4">Receptor L-domain domain-containing protein</fullName>
    </recommendedName>
</protein>
<sequence length="417" mass="47756">MLLKELFAFVILLYLIDVTFCQEGAWNLSLTHEELNGRTYCRPKSDKSEHHVAFINRKDFVWDCKNIAHTVFFMVQWSESEINSLVSKIEYLYASILFIENTMAERIDFSSLKHIDNVTLEIKHNPKLKTILFRKDALTFSDSIIYLFGSPQFTDESMPVIKNHCIEYCARARTTEMPIKREKDRSTGLEWCSFDSRGAKATYYKPNPLLTTCPGMFYMKIYMIGWPVAEIQKVLSSIHSLYYVAILIAHTDIETVDLTSMAYVNIFHLYLLDNPKLKDVYFSDVVRNTKKLRDSVTVISFNNPKMSLKSAEYLKLFCNYACLIENANLKPTPPTTTAKIATQLPLIVGTEPMPVKEMMISHRPWIIGQEDQPIPVTEAHEESVETTTESIDEDSHATSSSILLIPAVLLAILLGDF</sequence>
<comment type="caution">
    <text evidence="2">The sequence shown here is derived from an EMBL/GenBank/DDBJ whole genome shotgun (WGS) entry which is preliminary data.</text>
</comment>
<dbReference type="EMBL" id="CADEPM010000001">
    <property type="protein sequence ID" value="CAB3398724.1"/>
    <property type="molecule type" value="Genomic_DNA"/>
</dbReference>
<reference evidence="2 3" key="1">
    <citation type="submission" date="2020-04" db="EMBL/GenBank/DDBJ databases">
        <authorList>
            <person name="Laetsch R D."/>
            <person name="Stevens L."/>
            <person name="Kumar S."/>
            <person name="Blaxter L. M."/>
        </authorList>
    </citation>
    <scope>NUCLEOTIDE SEQUENCE [LARGE SCALE GENOMIC DNA]</scope>
</reference>
<evidence type="ECO:0000313" key="3">
    <source>
        <dbReference type="Proteomes" id="UP000494206"/>
    </source>
</evidence>
<keyword evidence="1" id="KW-0732">Signal</keyword>
<dbReference type="SUPFAM" id="SSF52058">
    <property type="entry name" value="L domain-like"/>
    <property type="match status" value="1"/>
</dbReference>
<name>A0A8S1E546_9PELO</name>
<evidence type="ECO:0000256" key="1">
    <source>
        <dbReference type="SAM" id="SignalP"/>
    </source>
</evidence>
<feature type="chain" id="PRO_5035741332" description="Receptor L-domain domain-containing protein" evidence="1">
    <location>
        <begin position="22"/>
        <end position="417"/>
    </location>
</feature>